<keyword evidence="5" id="KW-1185">Reference proteome</keyword>
<keyword evidence="2" id="KW-0560">Oxidoreductase</keyword>
<dbReference type="InterPro" id="IPR036188">
    <property type="entry name" value="FAD/NAD-bd_sf"/>
</dbReference>
<dbReference type="InterPro" id="IPR050097">
    <property type="entry name" value="Ferredoxin-NADP_redctase_2"/>
</dbReference>
<reference evidence="4 5" key="1">
    <citation type="submission" date="2016-08" db="EMBL/GenBank/DDBJ databases">
        <title>Hymenobacter coccineus sp. nov., Hymenobacter lapidarius sp. nov. and Hymenobacter glacialis sp. nov., isolated from Antarctic soil.</title>
        <authorList>
            <person name="Sedlacek I."/>
            <person name="Kralova S."/>
            <person name="Kyrova K."/>
            <person name="Maslanova I."/>
            <person name="Stankova E."/>
            <person name="Vrbovska V."/>
            <person name="Nemec M."/>
            <person name="Bartak M."/>
            <person name="Svec P."/>
            <person name="Busse H.-J."/>
            <person name="Pantucek R."/>
        </authorList>
    </citation>
    <scope>NUCLEOTIDE SEQUENCE [LARGE SCALE GENOMIC DNA]</scope>
    <source>
        <strain evidence="4 5">CCM 8643</strain>
    </source>
</reference>
<dbReference type="GO" id="GO:0016491">
    <property type="term" value="F:oxidoreductase activity"/>
    <property type="evidence" value="ECO:0007669"/>
    <property type="project" value="UniProtKB-KW"/>
</dbReference>
<evidence type="ECO:0000256" key="1">
    <source>
        <dbReference type="ARBA" id="ARBA00022630"/>
    </source>
</evidence>
<accession>A0A1G1SUW5</accession>
<dbReference type="PRINTS" id="PR00469">
    <property type="entry name" value="PNDRDTASEII"/>
</dbReference>
<protein>
    <recommendedName>
        <fullName evidence="3">FAD/NAD(P)-binding domain-containing protein</fullName>
    </recommendedName>
</protein>
<dbReference type="InterPro" id="IPR023753">
    <property type="entry name" value="FAD/NAD-binding_dom"/>
</dbReference>
<sequence length="308" mass="32789">MLSASFFEFIIVGGSYAGLSAAMALGRARCRVLVLDAGEPRNRTTPHAHNLLLHDGDAPAALAGRARQQVAAYPTVQLLDARATGAEKLPDGIFQVTTAAHGAFAAPTLLLATGLRDELPPLPGFAECWGASIIHCPYCHGYEVADQPTGLWMNGEMVAHMVAMLLNWTRKLTVFTNGPATFGPDVRALLLTHKVLLEETPVDALLHTGAQLDGVGLADGRALPLRVLYAKVPWQQGSDLPAQLGCELDEMSLLRVDEQYQTSVPGVYALGDNCTMMHQLANAIGVGNRVGGMLSRTLILGRTLPLPA</sequence>
<feature type="domain" description="FAD/NAD(P)-binding" evidence="3">
    <location>
        <begin position="217"/>
        <end position="284"/>
    </location>
</feature>
<keyword evidence="1" id="KW-0285">Flavoprotein</keyword>
<evidence type="ECO:0000256" key="2">
    <source>
        <dbReference type="ARBA" id="ARBA00023002"/>
    </source>
</evidence>
<dbReference type="AlphaFoldDB" id="A0A1G1SUW5"/>
<name>A0A1G1SUW5_9BACT</name>
<dbReference type="PRINTS" id="PR00368">
    <property type="entry name" value="FADPNR"/>
</dbReference>
<dbReference type="Pfam" id="PF07992">
    <property type="entry name" value="Pyr_redox_2"/>
    <property type="match status" value="2"/>
</dbReference>
<dbReference type="EMBL" id="MDZB01000147">
    <property type="protein sequence ID" value="OGX82410.1"/>
    <property type="molecule type" value="Genomic_DNA"/>
</dbReference>
<dbReference type="RefSeq" id="WP_070730106.1">
    <property type="nucleotide sequence ID" value="NZ_MDZB01000147.1"/>
</dbReference>
<dbReference type="OrthoDB" id="9806179at2"/>
<comment type="caution">
    <text evidence="4">The sequence shown here is derived from an EMBL/GenBank/DDBJ whole genome shotgun (WGS) entry which is preliminary data.</text>
</comment>
<gene>
    <name evidence="4" type="ORF">BEN47_18560</name>
</gene>
<organism evidence="4 5">
    <name type="scientific">Hymenobacter lapidarius</name>
    <dbReference type="NCBI Taxonomy" id="1908237"/>
    <lineage>
        <taxon>Bacteria</taxon>
        <taxon>Pseudomonadati</taxon>
        <taxon>Bacteroidota</taxon>
        <taxon>Cytophagia</taxon>
        <taxon>Cytophagales</taxon>
        <taxon>Hymenobacteraceae</taxon>
        <taxon>Hymenobacter</taxon>
    </lineage>
</organism>
<dbReference type="PANTHER" id="PTHR48105">
    <property type="entry name" value="THIOREDOXIN REDUCTASE 1-RELATED-RELATED"/>
    <property type="match status" value="1"/>
</dbReference>
<evidence type="ECO:0000313" key="4">
    <source>
        <dbReference type="EMBL" id="OGX82410.1"/>
    </source>
</evidence>
<proteinExistence type="predicted"/>
<dbReference type="Proteomes" id="UP000176294">
    <property type="component" value="Unassembled WGS sequence"/>
</dbReference>
<feature type="domain" description="FAD/NAD(P)-binding" evidence="3">
    <location>
        <begin position="9"/>
        <end position="148"/>
    </location>
</feature>
<dbReference type="SUPFAM" id="SSF51905">
    <property type="entry name" value="FAD/NAD(P)-binding domain"/>
    <property type="match status" value="1"/>
</dbReference>
<dbReference type="Gene3D" id="3.50.50.60">
    <property type="entry name" value="FAD/NAD(P)-binding domain"/>
    <property type="match status" value="2"/>
</dbReference>
<dbReference type="STRING" id="1908237.BEN47_18560"/>
<evidence type="ECO:0000313" key="5">
    <source>
        <dbReference type="Proteomes" id="UP000176294"/>
    </source>
</evidence>
<evidence type="ECO:0000259" key="3">
    <source>
        <dbReference type="Pfam" id="PF07992"/>
    </source>
</evidence>